<evidence type="ECO:0000259" key="3">
    <source>
        <dbReference type="Pfam" id="PF06283"/>
    </source>
</evidence>
<gene>
    <name evidence="4" type="ORF">Pan153_59710</name>
</gene>
<dbReference type="Proteomes" id="UP000320839">
    <property type="component" value="Chromosome"/>
</dbReference>
<dbReference type="InterPro" id="IPR029062">
    <property type="entry name" value="Class_I_gatase-like"/>
</dbReference>
<dbReference type="PANTHER" id="PTHR40469:SF2">
    <property type="entry name" value="GALACTOSE-BINDING DOMAIN-LIKE SUPERFAMILY PROTEIN"/>
    <property type="match status" value="1"/>
</dbReference>
<dbReference type="InterPro" id="IPR029010">
    <property type="entry name" value="ThuA-like"/>
</dbReference>
<accession>A0A518FY36</accession>
<keyword evidence="2" id="KW-0732">Signal</keyword>
<protein>
    <submittedName>
        <fullName evidence="4">Trehalose utilization</fullName>
    </submittedName>
</protein>
<evidence type="ECO:0000313" key="4">
    <source>
        <dbReference type="EMBL" id="QDV21283.1"/>
    </source>
</evidence>
<dbReference type="EMBL" id="CP036317">
    <property type="protein sequence ID" value="QDV21283.1"/>
    <property type="molecule type" value="Genomic_DNA"/>
</dbReference>
<organism evidence="4 5">
    <name type="scientific">Gimesia panareensis</name>
    <dbReference type="NCBI Taxonomy" id="2527978"/>
    <lineage>
        <taxon>Bacteria</taxon>
        <taxon>Pseudomonadati</taxon>
        <taxon>Planctomycetota</taxon>
        <taxon>Planctomycetia</taxon>
        <taxon>Planctomycetales</taxon>
        <taxon>Planctomycetaceae</taxon>
        <taxon>Gimesia</taxon>
    </lineage>
</organism>
<evidence type="ECO:0000256" key="2">
    <source>
        <dbReference type="SAM" id="SignalP"/>
    </source>
</evidence>
<feature type="signal peptide" evidence="2">
    <location>
        <begin position="1"/>
        <end position="25"/>
    </location>
</feature>
<reference evidence="4 5" key="1">
    <citation type="submission" date="2019-02" db="EMBL/GenBank/DDBJ databases">
        <title>Deep-cultivation of Planctomycetes and their phenomic and genomic characterization uncovers novel biology.</title>
        <authorList>
            <person name="Wiegand S."/>
            <person name="Jogler M."/>
            <person name="Boedeker C."/>
            <person name="Pinto D."/>
            <person name="Vollmers J."/>
            <person name="Rivas-Marin E."/>
            <person name="Kohn T."/>
            <person name="Peeters S.H."/>
            <person name="Heuer A."/>
            <person name="Rast P."/>
            <person name="Oberbeckmann S."/>
            <person name="Bunk B."/>
            <person name="Jeske O."/>
            <person name="Meyerdierks A."/>
            <person name="Storesund J.E."/>
            <person name="Kallscheuer N."/>
            <person name="Luecker S."/>
            <person name="Lage O.M."/>
            <person name="Pohl T."/>
            <person name="Merkel B.J."/>
            <person name="Hornburger P."/>
            <person name="Mueller R.-W."/>
            <person name="Bruemmer F."/>
            <person name="Labrenz M."/>
            <person name="Spormann A.M."/>
            <person name="Op den Camp H."/>
            <person name="Overmann J."/>
            <person name="Amann R."/>
            <person name="Jetten M.S.M."/>
            <person name="Mascher T."/>
            <person name="Medema M.H."/>
            <person name="Devos D.P."/>
            <person name="Kaster A.-K."/>
            <person name="Ovreas L."/>
            <person name="Rohde M."/>
            <person name="Galperin M.Y."/>
            <person name="Jogler C."/>
        </authorList>
    </citation>
    <scope>NUCLEOTIDE SEQUENCE [LARGE SCALE GENOMIC DNA]</scope>
    <source>
        <strain evidence="4 5">Pan153</strain>
    </source>
</reference>
<feature type="chain" id="PRO_5022143405" evidence="2">
    <location>
        <begin position="26"/>
        <end position="353"/>
    </location>
</feature>
<dbReference type="RefSeq" id="WP_232105594.1">
    <property type="nucleotide sequence ID" value="NZ_CP036317.1"/>
</dbReference>
<dbReference type="Pfam" id="PF06283">
    <property type="entry name" value="ThuA"/>
    <property type="match status" value="1"/>
</dbReference>
<evidence type="ECO:0000313" key="5">
    <source>
        <dbReference type="Proteomes" id="UP000320839"/>
    </source>
</evidence>
<feature type="domain" description="ThuA-like" evidence="3">
    <location>
        <begin position="136"/>
        <end position="329"/>
    </location>
</feature>
<name>A0A518FY36_9PLAN</name>
<evidence type="ECO:0000256" key="1">
    <source>
        <dbReference type="SAM" id="MobiDB-lite"/>
    </source>
</evidence>
<sequence length="353" mass="39247" precursor="true">MKCSPILSKCCLLLLSAFCFVSCTAADQPEQAQAKTENPESQDQGDKLSVLLIDGQNNHNWRETTPILKKILENSGKFTVEVSTTPPGVPRTPRKPANKKLTPEQEKQFEEYVEAWKAEVARLKKENPALWKQWRPDFKKYDVIVSNYNGENWPKAVQQAFDEYVSNGGGFVSVHAADNAFPDWPAYNKMIAVGGWGGRDENSGPMLRLRDGKWDQDTTAGRGGTHGTRIPVVVKVREAEHPIVKGLPLEWMHPADEVYGKLRGPAEHVEVLATAYSEPNERGTGEHEPIMMTIDYGKGRVFHTTLGHDTTALQGTGFQITLQRGTEWAATGDVTQTVPEVAWKDNEPTVQAP</sequence>
<dbReference type="SUPFAM" id="SSF52317">
    <property type="entry name" value="Class I glutamine amidotransferase-like"/>
    <property type="match status" value="1"/>
</dbReference>
<feature type="region of interest" description="Disordered" evidence="1">
    <location>
        <begin position="81"/>
        <end position="104"/>
    </location>
</feature>
<dbReference type="PANTHER" id="PTHR40469">
    <property type="entry name" value="SECRETED GLYCOSYL HYDROLASE"/>
    <property type="match status" value="1"/>
</dbReference>
<dbReference type="Gene3D" id="3.40.50.880">
    <property type="match status" value="1"/>
</dbReference>
<proteinExistence type="predicted"/>
<dbReference type="AlphaFoldDB" id="A0A518FY36"/>